<gene>
    <name evidence="1" type="ORF">UFOVP678_48</name>
</gene>
<sequence length="592" mass="58289">MGGGGGFVSAITDPISSALGTDGGGGGLLGAVEDVGGFIGDAGEVIDKNVLQPALQDPAGTVVKIAAIAAAPATGGTSLYAIPAYTATKAIAAGVPIEDVAKMTAISAAATAAGVSVADYVGTLAEFGTEIGSQQTAMLAAQNVGIGTGGALSTAAGQVAGGAVSGAIGAGASGGDIGQGLLSGATNAAIGQGVNLGVDAGANLFNQNTGSTGMDGLFNTTGEDFNMGGGGLYGPNYSVIPGELGDIIQDANGNIVLSSGADIQAAQSLGFDTASLTNYAKQFGTQALRALLGSRGGSAGGAGAGGTGTQGGLLGAGANYFLSDAARRAIQSASQQSAQQQLEATRRAEAAASFRPVGVTTAFGQSNFGFDPVTGQLTSAGYTATPEVATQRQRLFTLGSEALPTTTDTATLQQQYLEQQRGLLAPSREQQLAQLRNRQYQRGTTGLATGGTVAGYAPNAAGLMATNPEMAAYYNALAREDATLAANAPTYAQNLLNQRIATGTNLFTQAGALETMAQQPLTLGAGLGTQASTAGARAGLYGLTGTQGAAQTQLYGNVAGASGQLGQTQGLLTGVSPYLQQAGNYVLNNWLA</sequence>
<name>A0A6J5NK20_9CAUD</name>
<proteinExistence type="predicted"/>
<protein>
    <submittedName>
        <fullName evidence="1">Uncharacterized protein</fullName>
    </submittedName>
</protein>
<reference evidence="1" key="1">
    <citation type="submission" date="2020-04" db="EMBL/GenBank/DDBJ databases">
        <authorList>
            <person name="Chiriac C."/>
            <person name="Salcher M."/>
            <person name="Ghai R."/>
            <person name="Kavagutti S V."/>
        </authorList>
    </citation>
    <scope>NUCLEOTIDE SEQUENCE</scope>
</reference>
<accession>A0A6J5NK20</accession>
<dbReference type="EMBL" id="LR796655">
    <property type="protein sequence ID" value="CAB4157801.1"/>
    <property type="molecule type" value="Genomic_DNA"/>
</dbReference>
<evidence type="ECO:0000313" key="1">
    <source>
        <dbReference type="EMBL" id="CAB4157801.1"/>
    </source>
</evidence>
<organism evidence="1">
    <name type="scientific">uncultured Caudovirales phage</name>
    <dbReference type="NCBI Taxonomy" id="2100421"/>
    <lineage>
        <taxon>Viruses</taxon>
        <taxon>Duplodnaviria</taxon>
        <taxon>Heunggongvirae</taxon>
        <taxon>Uroviricota</taxon>
        <taxon>Caudoviricetes</taxon>
        <taxon>Peduoviridae</taxon>
        <taxon>Maltschvirus</taxon>
        <taxon>Maltschvirus maltsch</taxon>
    </lineage>
</organism>